<dbReference type="EMBL" id="CYKH01002168">
    <property type="protein sequence ID" value="CUG93611.1"/>
    <property type="molecule type" value="Genomic_DNA"/>
</dbReference>
<proteinExistence type="predicted"/>
<gene>
    <name evidence="2" type="ORF">BSAL_43770</name>
</gene>
<feature type="chain" id="PRO_5006622784" evidence="1">
    <location>
        <begin position="35"/>
        <end position="585"/>
    </location>
</feature>
<protein>
    <submittedName>
        <fullName evidence="2">Membrane-associated protein, putative</fullName>
    </submittedName>
</protein>
<evidence type="ECO:0000256" key="1">
    <source>
        <dbReference type="SAM" id="SignalP"/>
    </source>
</evidence>
<feature type="non-terminal residue" evidence="2">
    <location>
        <position position="585"/>
    </location>
</feature>
<evidence type="ECO:0000313" key="3">
    <source>
        <dbReference type="Proteomes" id="UP000051952"/>
    </source>
</evidence>
<dbReference type="AlphaFoldDB" id="A0A0S4JS38"/>
<keyword evidence="3" id="KW-1185">Reference proteome</keyword>
<keyword evidence="1" id="KW-0732">Signal</keyword>
<reference evidence="3" key="1">
    <citation type="submission" date="2015-09" db="EMBL/GenBank/DDBJ databases">
        <authorList>
            <consortium name="Pathogen Informatics"/>
        </authorList>
    </citation>
    <scope>NUCLEOTIDE SEQUENCE [LARGE SCALE GENOMIC DNA]</scope>
    <source>
        <strain evidence="3">Lake Konstanz</strain>
    </source>
</reference>
<organism evidence="2 3">
    <name type="scientific">Bodo saltans</name>
    <name type="common">Flagellated protozoan</name>
    <dbReference type="NCBI Taxonomy" id="75058"/>
    <lineage>
        <taxon>Eukaryota</taxon>
        <taxon>Discoba</taxon>
        <taxon>Euglenozoa</taxon>
        <taxon>Kinetoplastea</taxon>
        <taxon>Metakinetoplastina</taxon>
        <taxon>Eubodonida</taxon>
        <taxon>Bodonidae</taxon>
        <taxon>Bodo</taxon>
    </lineage>
</organism>
<dbReference type="Proteomes" id="UP000051952">
    <property type="component" value="Unassembled WGS sequence"/>
</dbReference>
<accession>A0A0S4JS38</accession>
<evidence type="ECO:0000313" key="2">
    <source>
        <dbReference type="EMBL" id="CUG93611.1"/>
    </source>
</evidence>
<feature type="signal peptide" evidence="1">
    <location>
        <begin position="1"/>
        <end position="34"/>
    </location>
</feature>
<dbReference type="VEuPathDB" id="TriTrypDB:BSAL_43770"/>
<sequence>MSSIQRYKVLAAPQLLVVQLLLLLLLLCSYSAAANTIDACTNNSANASTIVLASNSAYILSNCSVAAMRMTSNAFSLDNVTIRVEGGSILPIVVLDVPTNAHVSNFTLRISGVRSNTTTPPLPFFKTSGAGQLLDACVSIMASNIAVQDPATTSADGDVHRAKLHHSEHFHQHRSSITIYQRVPYLSSRIVSIEPAASSFLSSLVDNLTFTMTRSTCNIIGFAINAFVFLLFANAPTATSSWTFSNSIVLIDASSVWIETQQFNAGCAVISYSSYASVRSALQGKVQSVVSNSVFYLTASTGSVLVSVDKIISVSGLDVDVRNTTVEGKILSTDDDAASTAAVVSVIAQRSLEFATIRLHTVTATFVVQCGEPPQLSIRLHTVTATFVVQCGEPPQLTSSYELAVLVATTAVTISNTLVSVELSSMFAQRSSTPPKHSASSSTSPPLLYLFQFSDSHIVSLRKAANASNVSVVLRDVNMFASLNLTMVPIASAFVRLVVVDASLVLNAITFLENSTFIISRSTLVAKVAVTTPSPGSAITNILGVSCIALIALGDPATIGSARLAAEMPQFVDAFPSSYTATPAT</sequence>
<name>A0A0S4JS38_BODSA</name>